<evidence type="ECO:0000259" key="4">
    <source>
        <dbReference type="Pfam" id="PF03931"/>
    </source>
</evidence>
<evidence type="ECO:0000256" key="2">
    <source>
        <dbReference type="ARBA" id="ARBA00009993"/>
    </source>
</evidence>
<feature type="domain" description="SKP1 component POZ" evidence="4">
    <location>
        <begin position="26"/>
        <end position="74"/>
    </location>
</feature>
<dbReference type="PANTHER" id="PTHR11165">
    <property type="entry name" value="SKP1"/>
    <property type="match status" value="1"/>
</dbReference>
<reference evidence="6" key="1">
    <citation type="journal article" date="2024" name="IScience">
        <title>Strigolactones Initiate the Formation of Haustorium-like Structures in Castilleja.</title>
        <authorList>
            <person name="Buerger M."/>
            <person name="Peterson D."/>
            <person name="Chory J."/>
        </authorList>
    </citation>
    <scope>NUCLEOTIDE SEQUENCE [LARGE SCALE GENOMIC DNA]</scope>
</reference>
<organism evidence="5 6">
    <name type="scientific">Castilleja foliolosa</name>
    <dbReference type="NCBI Taxonomy" id="1961234"/>
    <lineage>
        <taxon>Eukaryota</taxon>
        <taxon>Viridiplantae</taxon>
        <taxon>Streptophyta</taxon>
        <taxon>Embryophyta</taxon>
        <taxon>Tracheophyta</taxon>
        <taxon>Spermatophyta</taxon>
        <taxon>Magnoliopsida</taxon>
        <taxon>eudicotyledons</taxon>
        <taxon>Gunneridae</taxon>
        <taxon>Pentapetalae</taxon>
        <taxon>asterids</taxon>
        <taxon>lamiids</taxon>
        <taxon>Lamiales</taxon>
        <taxon>Orobanchaceae</taxon>
        <taxon>Pedicularideae</taxon>
        <taxon>Castillejinae</taxon>
        <taxon>Castilleja</taxon>
    </lineage>
</organism>
<evidence type="ECO:0000256" key="1">
    <source>
        <dbReference type="ARBA" id="ARBA00004906"/>
    </source>
</evidence>
<keyword evidence="6" id="KW-1185">Reference proteome</keyword>
<dbReference type="Proteomes" id="UP001632038">
    <property type="component" value="Unassembled WGS sequence"/>
</dbReference>
<dbReference type="SUPFAM" id="SSF81382">
    <property type="entry name" value="Skp1 dimerisation domain-like"/>
    <property type="match status" value="1"/>
</dbReference>
<evidence type="ECO:0000313" key="5">
    <source>
        <dbReference type="EMBL" id="KAL3615713.1"/>
    </source>
</evidence>
<dbReference type="GO" id="GO:0009867">
    <property type="term" value="P:jasmonic acid mediated signaling pathway"/>
    <property type="evidence" value="ECO:0007669"/>
    <property type="project" value="UniProtKB-ARBA"/>
</dbReference>
<accession>A0ABD3BE80</accession>
<dbReference type="InterPro" id="IPR016897">
    <property type="entry name" value="SKP1"/>
</dbReference>
<protein>
    <recommendedName>
        <fullName evidence="4">SKP1 component POZ domain-containing protein</fullName>
    </recommendedName>
</protein>
<dbReference type="InterPro" id="IPR001232">
    <property type="entry name" value="SKP1-like"/>
</dbReference>
<name>A0ABD3BE80_9LAMI</name>
<dbReference type="Pfam" id="PF03931">
    <property type="entry name" value="Skp1_POZ"/>
    <property type="match status" value="1"/>
</dbReference>
<sequence length="188" mass="21736">MATADQSGSEKKIVLRIRRSEEEEEGEEFLISESGAALSGTLKKMLEDGADGVITLTNVRKYTIQMIIDYLETHATATATERGCRDFDREFASGKDHYLLKGLMIDADTLKIRDLTDLLARKIADYVRNKSIKYRFIVLRGREPTTEEKEQWRNLPRVVDWDEQRRLEELDELDEQLAQANIRNLLEI</sequence>
<evidence type="ECO:0000256" key="3">
    <source>
        <dbReference type="ARBA" id="ARBA00022786"/>
    </source>
</evidence>
<keyword evidence="3" id="KW-0833">Ubl conjugation pathway</keyword>
<dbReference type="Gene3D" id="3.30.710.10">
    <property type="entry name" value="Potassium Channel Kv1.1, Chain A"/>
    <property type="match status" value="1"/>
</dbReference>
<dbReference type="SMART" id="SM00512">
    <property type="entry name" value="Skp1"/>
    <property type="match status" value="1"/>
</dbReference>
<evidence type="ECO:0000313" key="6">
    <source>
        <dbReference type="Proteomes" id="UP001632038"/>
    </source>
</evidence>
<gene>
    <name evidence="5" type="ORF">CASFOL_041374</name>
</gene>
<comment type="similarity">
    <text evidence="2">Belongs to the SKP1 family.</text>
</comment>
<dbReference type="SUPFAM" id="SSF54695">
    <property type="entry name" value="POZ domain"/>
    <property type="match status" value="1"/>
</dbReference>
<dbReference type="InterPro" id="IPR011333">
    <property type="entry name" value="SKP1/BTB/POZ_sf"/>
</dbReference>
<comment type="pathway">
    <text evidence="1">Protein modification; protein ubiquitination.</text>
</comment>
<comment type="caution">
    <text evidence="5">The sequence shown here is derived from an EMBL/GenBank/DDBJ whole genome shotgun (WGS) entry which is preliminary data.</text>
</comment>
<dbReference type="EMBL" id="JAVIJP010000100">
    <property type="protein sequence ID" value="KAL3615713.1"/>
    <property type="molecule type" value="Genomic_DNA"/>
</dbReference>
<dbReference type="InterPro" id="IPR016073">
    <property type="entry name" value="Skp1_comp_POZ"/>
</dbReference>
<dbReference type="InterPro" id="IPR036296">
    <property type="entry name" value="SKP1-like_dim_sf"/>
</dbReference>
<proteinExistence type="inferred from homology"/>
<dbReference type="AlphaFoldDB" id="A0ABD3BE80"/>